<evidence type="ECO:0000313" key="2">
    <source>
        <dbReference type="Proteomes" id="UP001152798"/>
    </source>
</evidence>
<protein>
    <submittedName>
        <fullName evidence="1">Uncharacterized protein</fullName>
    </submittedName>
</protein>
<keyword evidence="2" id="KW-1185">Reference proteome</keyword>
<dbReference type="AlphaFoldDB" id="A0A9P0HRV2"/>
<dbReference type="Proteomes" id="UP001152798">
    <property type="component" value="Chromosome 7"/>
</dbReference>
<gene>
    <name evidence="1" type="ORF">NEZAVI_LOCUS15530</name>
</gene>
<accession>A0A9P0HRV2</accession>
<name>A0A9P0HRV2_NEZVI</name>
<sequence length="120" mass="13938">MMCSRASQTVPFQRRFFYFWILASSREHSQLNCEKLPEERKLEGKVAWLREADIWRQEEERKSALHARLGINTAIQWMLIELRACLPVGFEGIEGRSTQGYPIPRVHRPAALHPAHAALN</sequence>
<proteinExistence type="predicted"/>
<dbReference type="EMBL" id="OV725083">
    <property type="protein sequence ID" value="CAH1407909.1"/>
    <property type="molecule type" value="Genomic_DNA"/>
</dbReference>
<evidence type="ECO:0000313" key="1">
    <source>
        <dbReference type="EMBL" id="CAH1407909.1"/>
    </source>
</evidence>
<organism evidence="1 2">
    <name type="scientific">Nezara viridula</name>
    <name type="common">Southern green stink bug</name>
    <name type="synonym">Cimex viridulus</name>
    <dbReference type="NCBI Taxonomy" id="85310"/>
    <lineage>
        <taxon>Eukaryota</taxon>
        <taxon>Metazoa</taxon>
        <taxon>Ecdysozoa</taxon>
        <taxon>Arthropoda</taxon>
        <taxon>Hexapoda</taxon>
        <taxon>Insecta</taxon>
        <taxon>Pterygota</taxon>
        <taxon>Neoptera</taxon>
        <taxon>Paraneoptera</taxon>
        <taxon>Hemiptera</taxon>
        <taxon>Heteroptera</taxon>
        <taxon>Panheteroptera</taxon>
        <taxon>Pentatomomorpha</taxon>
        <taxon>Pentatomoidea</taxon>
        <taxon>Pentatomidae</taxon>
        <taxon>Pentatominae</taxon>
        <taxon>Nezara</taxon>
    </lineage>
</organism>
<reference evidence="1" key="1">
    <citation type="submission" date="2022-01" db="EMBL/GenBank/DDBJ databases">
        <authorList>
            <person name="King R."/>
        </authorList>
    </citation>
    <scope>NUCLEOTIDE SEQUENCE</scope>
</reference>